<comment type="similarity">
    <text evidence="3">Belongs to the translin family.</text>
</comment>
<keyword evidence="4" id="KW-0963">Cytoplasm</keyword>
<dbReference type="GO" id="GO:0046872">
    <property type="term" value="F:metal ion binding"/>
    <property type="evidence" value="ECO:0007669"/>
    <property type="project" value="UniProtKB-KW"/>
</dbReference>
<dbReference type="Gene3D" id="1.20.58.190">
    <property type="entry name" value="Translin, domain 1"/>
    <property type="match status" value="1"/>
</dbReference>
<dbReference type="CDD" id="cd14820">
    <property type="entry name" value="TRAX"/>
    <property type="match status" value="1"/>
</dbReference>
<dbReference type="GO" id="GO:0005737">
    <property type="term" value="C:cytoplasm"/>
    <property type="evidence" value="ECO:0007669"/>
    <property type="project" value="UniProtKB-SubCell"/>
</dbReference>
<evidence type="ECO:0000256" key="3">
    <source>
        <dbReference type="ARBA" id="ARBA00005902"/>
    </source>
</evidence>
<evidence type="ECO:0000256" key="7">
    <source>
        <dbReference type="SAM" id="MobiDB-lite"/>
    </source>
</evidence>
<dbReference type="OrthoDB" id="31005at2759"/>
<protein>
    <recommendedName>
        <fullName evidence="10">Translin-associated protein X</fullName>
    </recommendedName>
</protein>
<feature type="binding site" evidence="6">
    <location>
        <position position="139"/>
    </location>
    <ligand>
        <name>Mg(2+)</name>
        <dbReference type="ChEBI" id="CHEBI:18420"/>
    </ligand>
</feature>
<dbReference type="STRING" id="543379.A0A232FH78"/>
<dbReference type="InterPro" id="IPR002848">
    <property type="entry name" value="Translin_fam"/>
</dbReference>
<dbReference type="InterPro" id="IPR016069">
    <property type="entry name" value="Translin_C"/>
</dbReference>
<dbReference type="InterPro" id="IPR036081">
    <property type="entry name" value="Translin_sf"/>
</dbReference>
<dbReference type="PANTHER" id="PTHR10741">
    <property type="entry name" value="TRANSLIN AND TRANSLIN ASSOCIATED PROTEIN X"/>
    <property type="match status" value="1"/>
</dbReference>
<accession>A0A232FH78</accession>
<evidence type="ECO:0000256" key="6">
    <source>
        <dbReference type="PIRSR" id="PIRSR602848-1"/>
    </source>
</evidence>
<dbReference type="FunFam" id="1.20.58.200:FF:000001">
    <property type="entry name" value="Translin-associated factor X"/>
    <property type="match status" value="1"/>
</dbReference>
<keyword evidence="6" id="KW-0479">Metal-binding</keyword>
<dbReference type="AlphaFoldDB" id="A0A232FH78"/>
<comment type="subcellular location">
    <subcellularLocation>
        <location evidence="2">Cytoplasm</location>
    </subcellularLocation>
    <subcellularLocation>
        <location evidence="1">Nucleus</location>
    </subcellularLocation>
</comment>
<dbReference type="GO" id="GO:0005634">
    <property type="term" value="C:nucleus"/>
    <property type="evidence" value="ECO:0007669"/>
    <property type="project" value="UniProtKB-SubCell"/>
</dbReference>
<organism evidence="8 9">
    <name type="scientific">Trichomalopsis sarcophagae</name>
    <dbReference type="NCBI Taxonomy" id="543379"/>
    <lineage>
        <taxon>Eukaryota</taxon>
        <taxon>Metazoa</taxon>
        <taxon>Ecdysozoa</taxon>
        <taxon>Arthropoda</taxon>
        <taxon>Hexapoda</taxon>
        <taxon>Insecta</taxon>
        <taxon>Pterygota</taxon>
        <taxon>Neoptera</taxon>
        <taxon>Endopterygota</taxon>
        <taxon>Hymenoptera</taxon>
        <taxon>Apocrita</taxon>
        <taxon>Proctotrupomorpha</taxon>
        <taxon>Chalcidoidea</taxon>
        <taxon>Pteromalidae</taxon>
        <taxon>Pteromalinae</taxon>
        <taxon>Trichomalopsis</taxon>
    </lineage>
</organism>
<dbReference type="EMBL" id="NNAY01000203">
    <property type="protein sequence ID" value="OXU30045.1"/>
    <property type="molecule type" value="Genomic_DNA"/>
</dbReference>
<evidence type="ECO:0000256" key="1">
    <source>
        <dbReference type="ARBA" id="ARBA00004123"/>
    </source>
</evidence>
<keyword evidence="9" id="KW-1185">Reference proteome</keyword>
<evidence type="ECO:0000256" key="4">
    <source>
        <dbReference type="ARBA" id="ARBA00022490"/>
    </source>
</evidence>
<dbReference type="GO" id="GO:0043565">
    <property type="term" value="F:sequence-specific DNA binding"/>
    <property type="evidence" value="ECO:0007669"/>
    <property type="project" value="InterPro"/>
</dbReference>
<name>A0A232FH78_9HYME</name>
<dbReference type="InterPro" id="IPR016068">
    <property type="entry name" value="Translin_N"/>
</dbReference>
<evidence type="ECO:0008006" key="10">
    <source>
        <dbReference type="Google" id="ProtNLM"/>
    </source>
</evidence>
<dbReference type="Gene3D" id="1.20.58.200">
    <property type="entry name" value="Translin, domain 2"/>
    <property type="match status" value="1"/>
</dbReference>
<evidence type="ECO:0000256" key="5">
    <source>
        <dbReference type="ARBA" id="ARBA00023242"/>
    </source>
</evidence>
<feature type="compositionally biased region" description="Basic residues" evidence="7">
    <location>
        <begin position="8"/>
        <end position="23"/>
    </location>
</feature>
<evidence type="ECO:0000313" key="8">
    <source>
        <dbReference type="EMBL" id="OXU30045.1"/>
    </source>
</evidence>
<dbReference type="Proteomes" id="UP000215335">
    <property type="component" value="Unassembled WGS sequence"/>
</dbReference>
<sequence>MSQDKGNSKGRRNHGHSHNKNRKQINVGDKGREVLAKINENSPVIKQFQEYAVELDAKHDRYERLIKISRDITIESKRIIFLLHTLDKESKKNAVLGEAEKRLNNLITVLFKNIAQELDGEDSYHYLRAYRAGLQEFVEAITFYWFLQNSTLYNWNKLEESFNYTINISKPNETEKNEKTDEANEFDQTNQIEITEVTNDSDQLIEQKTIHFLMPPADYILGIADLTGELMRKCINNLASGDISSCYQTCNFVRNMYKGFLGCVGISGREVARKLYTLRQSLIKMENVCYTIKVRGSEIPKHMLADVATIAAEDVNIEDDEGYQVY</sequence>
<dbReference type="Pfam" id="PF01997">
    <property type="entry name" value="Translin"/>
    <property type="match status" value="1"/>
</dbReference>
<keyword evidence="6" id="KW-0460">Magnesium</keyword>
<gene>
    <name evidence="8" type="ORF">TSAR_014580</name>
</gene>
<keyword evidence="5" id="KW-0539">Nucleus</keyword>
<evidence type="ECO:0000256" key="2">
    <source>
        <dbReference type="ARBA" id="ARBA00004496"/>
    </source>
</evidence>
<proteinExistence type="inferred from homology"/>
<evidence type="ECO:0000313" key="9">
    <source>
        <dbReference type="Proteomes" id="UP000215335"/>
    </source>
</evidence>
<comment type="caution">
    <text evidence="8">The sequence shown here is derived from an EMBL/GenBank/DDBJ whole genome shotgun (WGS) entry which is preliminary data.</text>
</comment>
<dbReference type="SUPFAM" id="SSF74784">
    <property type="entry name" value="Translin"/>
    <property type="match status" value="1"/>
</dbReference>
<feature type="binding site" evidence="6">
    <location>
        <position position="229"/>
    </location>
    <ligand>
        <name>Mg(2+)</name>
        <dbReference type="ChEBI" id="CHEBI:18420"/>
    </ligand>
</feature>
<feature type="region of interest" description="Disordered" evidence="7">
    <location>
        <begin position="1"/>
        <end position="29"/>
    </location>
</feature>
<reference evidence="8 9" key="1">
    <citation type="journal article" date="2017" name="Curr. Biol.">
        <title>The Evolution of Venom by Co-option of Single-Copy Genes.</title>
        <authorList>
            <person name="Martinson E.O."/>
            <person name="Mrinalini"/>
            <person name="Kelkar Y.D."/>
            <person name="Chang C.H."/>
            <person name="Werren J.H."/>
        </authorList>
    </citation>
    <scope>NUCLEOTIDE SEQUENCE [LARGE SCALE GENOMIC DNA]</scope>
    <source>
        <strain evidence="8 9">Alberta</strain>
        <tissue evidence="8">Whole body</tissue>
    </source>
</reference>